<accession>A0A2H3B904</accession>
<feature type="compositionally biased region" description="Polar residues" evidence="1">
    <location>
        <begin position="34"/>
        <end position="48"/>
    </location>
</feature>
<dbReference type="EMBL" id="KZ293437">
    <property type="protein sequence ID" value="PBK67335.1"/>
    <property type="molecule type" value="Genomic_DNA"/>
</dbReference>
<proteinExistence type="predicted"/>
<gene>
    <name evidence="2" type="ORF">ARMSODRAFT_1020814</name>
</gene>
<dbReference type="Proteomes" id="UP000218334">
    <property type="component" value="Unassembled WGS sequence"/>
</dbReference>
<reference evidence="3" key="1">
    <citation type="journal article" date="2017" name="Nat. Ecol. Evol.">
        <title>Genome expansion and lineage-specific genetic innovations in the forest pathogenic fungi Armillaria.</title>
        <authorList>
            <person name="Sipos G."/>
            <person name="Prasanna A.N."/>
            <person name="Walter M.C."/>
            <person name="O'Connor E."/>
            <person name="Balint B."/>
            <person name="Krizsan K."/>
            <person name="Kiss B."/>
            <person name="Hess J."/>
            <person name="Varga T."/>
            <person name="Slot J."/>
            <person name="Riley R."/>
            <person name="Boka B."/>
            <person name="Rigling D."/>
            <person name="Barry K."/>
            <person name="Lee J."/>
            <person name="Mihaltcheva S."/>
            <person name="LaButti K."/>
            <person name="Lipzen A."/>
            <person name="Waldron R."/>
            <person name="Moloney N.M."/>
            <person name="Sperisen C."/>
            <person name="Kredics L."/>
            <person name="Vagvoelgyi C."/>
            <person name="Patrignani A."/>
            <person name="Fitzpatrick D."/>
            <person name="Nagy I."/>
            <person name="Doyle S."/>
            <person name="Anderson J.B."/>
            <person name="Grigoriev I.V."/>
            <person name="Gueldener U."/>
            <person name="Muensterkoetter M."/>
            <person name="Nagy L.G."/>
        </authorList>
    </citation>
    <scope>NUCLEOTIDE SEQUENCE [LARGE SCALE GENOMIC DNA]</scope>
    <source>
        <strain evidence="3">28-4</strain>
    </source>
</reference>
<feature type="compositionally biased region" description="Polar residues" evidence="1">
    <location>
        <begin position="1"/>
        <end position="19"/>
    </location>
</feature>
<keyword evidence="3" id="KW-1185">Reference proteome</keyword>
<name>A0A2H3B904_9AGAR</name>
<evidence type="ECO:0000313" key="3">
    <source>
        <dbReference type="Proteomes" id="UP000218334"/>
    </source>
</evidence>
<evidence type="ECO:0000256" key="1">
    <source>
        <dbReference type="SAM" id="MobiDB-lite"/>
    </source>
</evidence>
<sequence>MVLNTSGLPSQPSTETSSDPIAPKPGSYEDATSRLASTSEVTTESQWTGIWPYTEETQSPEQDARQLSPHKSSPIEREDYTILRPAFDYMGSTGTEPPRQPWLLEFCMKCVS</sequence>
<organism evidence="2 3">
    <name type="scientific">Armillaria solidipes</name>
    <dbReference type="NCBI Taxonomy" id="1076256"/>
    <lineage>
        <taxon>Eukaryota</taxon>
        <taxon>Fungi</taxon>
        <taxon>Dikarya</taxon>
        <taxon>Basidiomycota</taxon>
        <taxon>Agaricomycotina</taxon>
        <taxon>Agaricomycetes</taxon>
        <taxon>Agaricomycetidae</taxon>
        <taxon>Agaricales</taxon>
        <taxon>Marasmiineae</taxon>
        <taxon>Physalacriaceae</taxon>
        <taxon>Armillaria</taxon>
    </lineage>
</organism>
<evidence type="ECO:0000313" key="2">
    <source>
        <dbReference type="EMBL" id="PBK67335.1"/>
    </source>
</evidence>
<protein>
    <submittedName>
        <fullName evidence="2">Uncharacterized protein</fullName>
    </submittedName>
</protein>
<dbReference type="AlphaFoldDB" id="A0A2H3B904"/>
<feature type="region of interest" description="Disordered" evidence="1">
    <location>
        <begin position="1"/>
        <end position="79"/>
    </location>
</feature>